<evidence type="ECO:0000256" key="1">
    <source>
        <dbReference type="SAM" id="Phobius"/>
    </source>
</evidence>
<keyword evidence="1" id="KW-1133">Transmembrane helix</keyword>
<gene>
    <name evidence="2" type="ORF">BPMI_03543</name>
    <name evidence="3" type="ORF">BPMI_03544c</name>
</gene>
<dbReference type="Proteomes" id="UP000242951">
    <property type="component" value="Unassembled WGS sequence"/>
</dbReference>
<sequence>MVLVVLAAATFVSLALLLAGRLRAEITLAVANLAYVVLLVGGALVVPVDRYPTVLQPSLALLPTAALGEGLRSAATGTPAAAELLVLLVWLLIAAALTRRFFRWL</sequence>
<evidence type="ECO:0000313" key="2">
    <source>
        <dbReference type="EMBL" id="KMQ72769.1"/>
    </source>
</evidence>
<dbReference type="EMBL" id="LELG01000508">
    <property type="protein sequence ID" value="KMQ72769.1"/>
    <property type="molecule type" value="Genomic_DNA"/>
</dbReference>
<feature type="transmembrane region" description="Helical" evidence="1">
    <location>
        <begin position="29"/>
        <end position="46"/>
    </location>
</feature>
<protein>
    <submittedName>
        <fullName evidence="3">ABC-type multidrug transport system, permease component</fullName>
    </submittedName>
</protein>
<keyword evidence="1" id="KW-0812">Transmembrane</keyword>
<evidence type="ECO:0000313" key="3">
    <source>
        <dbReference type="EMBL" id="KMQ72770.1"/>
    </source>
</evidence>
<feature type="transmembrane region" description="Helical" evidence="1">
    <location>
        <begin position="81"/>
        <end position="102"/>
    </location>
</feature>
<comment type="caution">
    <text evidence="2">The sequence shown here is derived from an EMBL/GenBank/DDBJ whole genome shotgun (WGS) entry which is preliminary data.</text>
</comment>
<keyword evidence="1" id="KW-0472">Membrane</keyword>
<organism evidence="2 4">
    <name type="scientific">Candidatus Burkholderia pumila</name>
    <dbReference type="NCBI Taxonomy" id="1090375"/>
    <lineage>
        <taxon>Bacteria</taxon>
        <taxon>Pseudomonadati</taxon>
        <taxon>Pseudomonadota</taxon>
        <taxon>Betaproteobacteria</taxon>
        <taxon>Burkholderiales</taxon>
        <taxon>Burkholderiaceae</taxon>
        <taxon>Burkholderia</taxon>
    </lineage>
</organism>
<keyword evidence="4" id="KW-1185">Reference proteome</keyword>
<reference evidence="2 4" key="1">
    <citation type="submission" date="2015-06" db="EMBL/GenBank/DDBJ databases">
        <title>Comparative genomics of Burkholderia leaf nodule symbionts.</title>
        <authorList>
            <person name="Carlier A."/>
            <person name="Eberl L."/>
            <person name="Pinto-Carbo M."/>
        </authorList>
    </citation>
    <scope>NUCLEOTIDE SEQUENCE [LARGE SCALE GENOMIC DNA]</scope>
    <source>
        <strain evidence="2 4">UZHbot3</strain>
    </source>
</reference>
<evidence type="ECO:0000313" key="4">
    <source>
        <dbReference type="Proteomes" id="UP000242951"/>
    </source>
</evidence>
<dbReference type="EMBL" id="LELG01000508">
    <property type="protein sequence ID" value="KMQ72770.1"/>
    <property type="molecule type" value="Genomic_DNA"/>
</dbReference>
<name>A0ABR5HJL9_9BURK</name>
<proteinExistence type="predicted"/>
<accession>A0ABR5HJL9</accession>